<comment type="caution">
    <text evidence="3">The sequence shown here is derived from an EMBL/GenBank/DDBJ whole genome shotgun (WGS) entry which is preliminary data.</text>
</comment>
<dbReference type="SUPFAM" id="SSF51735">
    <property type="entry name" value="NAD(P)-binding Rossmann-fold domains"/>
    <property type="match status" value="1"/>
</dbReference>
<dbReference type="PANTHER" id="PTHR43544">
    <property type="entry name" value="SHORT-CHAIN DEHYDROGENASE/REDUCTASE"/>
    <property type="match status" value="1"/>
</dbReference>
<dbReference type="InterPro" id="IPR002347">
    <property type="entry name" value="SDR_fam"/>
</dbReference>
<keyword evidence="1" id="KW-0521">NADP</keyword>
<dbReference type="AlphaFoldDB" id="A0A0W8CVF2"/>
<name>A0A0W8CVF2_PHYNI</name>
<dbReference type="PANTHER" id="PTHR43544:SF7">
    <property type="entry name" value="NADB-LER2"/>
    <property type="match status" value="1"/>
</dbReference>
<keyword evidence="2" id="KW-0560">Oxidoreductase</keyword>
<evidence type="ECO:0008006" key="5">
    <source>
        <dbReference type="Google" id="ProtNLM"/>
    </source>
</evidence>
<dbReference type="GO" id="GO:0016491">
    <property type="term" value="F:oxidoreductase activity"/>
    <property type="evidence" value="ECO:0007669"/>
    <property type="project" value="UniProtKB-KW"/>
</dbReference>
<reference evidence="3 4" key="1">
    <citation type="submission" date="2015-11" db="EMBL/GenBank/DDBJ databases">
        <title>Genomes and virulence difference between two physiological races of Phytophthora nicotianae.</title>
        <authorList>
            <person name="Liu H."/>
            <person name="Ma X."/>
            <person name="Yu H."/>
            <person name="Fang D."/>
            <person name="Li Y."/>
            <person name="Wang X."/>
            <person name="Wang W."/>
            <person name="Dong Y."/>
            <person name="Xiao B."/>
        </authorList>
    </citation>
    <scope>NUCLEOTIDE SEQUENCE [LARGE SCALE GENOMIC DNA]</scope>
    <source>
        <strain evidence="4">race 1</strain>
    </source>
</reference>
<dbReference type="Gene3D" id="3.40.50.720">
    <property type="entry name" value="NAD(P)-binding Rossmann-like Domain"/>
    <property type="match status" value="1"/>
</dbReference>
<evidence type="ECO:0000313" key="3">
    <source>
        <dbReference type="EMBL" id="KUF88205.1"/>
    </source>
</evidence>
<dbReference type="InterPro" id="IPR051468">
    <property type="entry name" value="Fungal_SecMetab_SDRs"/>
</dbReference>
<dbReference type="Pfam" id="PF00106">
    <property type="entry name" value="adh_short"/>
    <property type="match status" value="1"/>
</dbReference>
<evidence type="ECO:0000256" key="2">
    <source>
        <dbReference type="ARBA" id="ARBA00023002"/>
    </source>
</evidence>
<dbReference type="InterPro" id="IPR036291">
    <property type="entry name" value="NAD(P)-bd_dom_sf"/>
</dbReference>
<dbReference type="PRINTS" id="PR00081">
    <property type="entry name" value="GDHRDH"/>
</dbReference>
<gene>
    <name evidence="3" type="ORF">AM588_10003630</name>
</gene>
<dbReference type="EMBL" id="LNFP01001011">
    <property type="protein sequence ID" value="KUF88205.1"/>
    <property type="molecule type" value="Genomic_DNA"/>
</dbReference>
<evidence type="ECO:0000256" key="1">
    <source>
        <dbReference type="ARBA" id="ARBA00022857"/>
    </source>
</evidence>
<organism evidence="3 4">
    <name type="scientific">Phytophthora nicotianae</name>
    <name type="common">Potato buckeye rot agent</name>
    <name type="synonym">Phytophthora parasitica</name>
    <dbReference type="NCBI Taxonomy" id="4792"/>
    <lineage>
        <taxon>Eukaryota</taxon>
        <taxon>Sar</taxon>
        <taxon>Stramenopiles</taxon>
        <taxon>Oomycota</taxon>
        <taxon>Peronosporomycetes</taxon>
        <taxon>Peronosporales</taxon>
        <taxon>Peronosporaceae</taxon>
        <taxon>Phytophthora</taxon>
    </lineage>
</organism>
<proteinExistence type="predicted"/>
<evidence type="ECO:0000313" key="4">
    <source>
        <dbReference type="Proteomes" id="UP000054636"/>
    </source>
</evidence>
<accession>A0A0W8CVF2</accession>
<dbReference type="Proteomes" id="UP000054636">
    <property type="component" value="Unassembled WGS sequence"/>
</dbReference>
<dbReference type="GO" id="GO:0005737">
    <property type="term" value="C:cytoplasm"/>
    <property type="evidence" value="ECO:0007669"/>
    <property type="project" value="TreeGrafter"/>
</dbReference>
<protein>
    <recommendedName>
        <fullName evidence="5">C-factor</fullName>
    </recommendedName>
</protein>
<sequence>MQQFEVNVTGPFLHKPQHGGKRAHVRGHYGYVVSKAALNMVTRSLVLDLRERNIIVVAANPGFVDTEMNGHQGHIKPGDSAASMAKIVSEAPLKDSGKFFDADPTTSTTELPW</sequence>